<dbReference type="InterPro" id="IPR015987">
    <property type="entry name" value="UCP022704"/>
</dbReference>
<dbReference type="EMBL" id="DSMG01000151">
    <property type="protein sequence ID" value="HDX32673.1"/>
    <property type="molecule type" value="Genomic_DNA"/>
</dbReference>
<name>A0A7C1FMJ2_9CHLR</name>
<dbReference type="SUPFAM" id="SSF49899">
    <property type="entry name" value="Concanavalin A-like lectins/glucanases"/>
    <property type="match status" value="1"/>
</dbReference>
<dbReference type="Gene3D" id="2.60.120.200">
    <property type="match status" value="1"/>
</dbReference>
<dbReference type="Pfam" id="PF07081">
    <property type="entry name" value="DUF1349"/>
    <property type="match status" value="1"/>
</dbReference>
<dbReference type="PANTHER" id="PTHR35332:SF2">
    <property type="entry name" value="REGULATION OF ENOLASE PROTEIN 1"/>
    <property type="match status" value="1"/>
</dbReference>
<sequence>MQWLNEPKHWREEAGAIHVHADPGTDFWRKTHYGFIRDNGHVYYKTVRGDFTASVKVAGAYRDLYDQAGLMVRLDAAHWIKAGVEYVHGQPYMSAVVTNDFSDWSVAPLPQNPPSVWLRLIRKAEAVEIFYSLDGREYTLLRIAYLPPSNEALVGMMCAAPDGGGFDVVFDEFAVTPLAADEH</sequence>
<dbReference type="PIRSF" id="PIRSF022704">
    <property type="entry name" value="UCP022704"/>
    <property type="match status" value="1"/>
</dbReference>
<dbReference type="InterPro" id="IPR013320">
    <property type="entry name" value="ConA-like_dom_sf"/>
</dbReference>
<organism evidence="1">
    <name type="scientific">Caldilinea aerophila</name>
    <dbReference type="NCBI Taxonomy" id="133453"/>
    <lineage>
        <taxon>Bacteria</taxon>
        <taxon>Bacillati</taxon>
        <taxon>Chloroflexota</taxon>
        <taxon>Caldilineae</taxon>
        <taxon>Caldilineales</taxon>
        <taxon>Caldilineaceae</taxon>
        <taxon>Caldilinea</taxon>
    </lineage>
</organism>
<dbReference type="PANTHER" id="PTHR35332">
    <property type="entry name" value="REGULATION OF ENOLASE PROTEIN 1"/>
    <property type="match status" value="1"/>
</dbReference>
<accession>A0A7C1FMJ2</accession>
<dbReference type="InterPro" id="IPR009784">
    <property type="entry name" value="DUF1349"/>
</dbReference>
<dbReference type="AlphaFoldDB" id="A0A7C1FMJ2"/>
<proteinExistence type="predicted"/>
<evidence type="ECO:0000313" key="1">
    <source>
        <dbReference type="EMBL" id="HDX32673.1"/>
    </source>
</evidence>
<protein>
    <submittedName>
        <fullName evidence="1">DUF1349 domain-containing protein</fullName>
    </submittedName>
</protein>
<reference evidence="1" key="1">
    <citation type="journal article" date="2020" name="mSystems">
        <title>Genome- and Community-Level Interaction Insights into Carbon Utilization and Element Cycling Functions of Hydrothermarchaeota in Hydrothermal Sediment.</title>
        <authorList>
            <person name="Zhou Z."/>
            <person name="Liu Y."/>
            <person name="Xu W."/>
            <person name="Pan J."/>
            <person name="Luo Z.H."/>
            <person name="Li M."/>
        </authorList>
    </citation>
    <scope>NUCLEOTIDE SEQUENCE [LARGE SCALE GENOMIC DNA]</scope>
    <source>
        <strain evidence="1">SpSt-289</strain>
    </source>
</reference>
<gene>
    <name evidence="1" type="ORF">ENQ20_14475</name>
</gene>
<comment type="caution">
    <text evidence="1">The sequence shown here is derived from an EMBL/GenBank/DDBJ whole genome shotgun (WGS) entry which is preliminary data.</text>
</comment>